<accession>A0A6J5R1S7</accession>
<evidence type="ECO:0000313" key="2">
    <source>
        <dbReference type="EMBL" id="CAB4190653.1"/>
    </source>
</evidence>
<feature type="transmembrane region" description="Helical" evidence="1">
    <location>
        <begin position="56"/>
        <end position="74"/>
    </location>
</feature>
<reference evidence="2" key="1">
    <citation type="submission" date="2020-05" db="EMBL/GenBank/DDBJ databases">
        <authorList>
            <person name="Chiriac C."/>
            <person name="Salcher M."/>
            <person name="Ghai R."/>
            <person name="Kavagutti S V."/>
        </authorList>
    </citation>
    <scope>NUCLEOTIDE SEQUENCE</scope>
</reference>
<proteinExistence type="predicted"/>
<keyword evidence="1" id="KW-0812">Transmembrane</keyword>
<sequence length="75" mass="8464">MDDRERLIEERHTERHTAVIGAIEALVARFDTLNGRTREAERNIAVLNDRSNRTNAVAISALSAVVVASIYWVMK</sequence>
<name>A0A6J5R1S7_9CAUD</name>
<keyword evidence="1" id="KW-0472">Membrane</keyword>
<organism evidence="2">
    <name type="scientific">uncultured Caudovirales phage</name>
    <dbReference type="NCBI Taxonomy" id="2100421"/>
    <lineage>
        <taxon>Viruses</taxon>
        <taxon>Duplodnaviria</taxon>
        <taxon>Heunggongvirae</taxon>
        <taxon>Uroviricota</taxon>
        <taxon>Caudoviricetes</taxon>
        <taxon>Peduoviridae</taxon>
        <taxon>Maltschvirus</taxon>
        <taxon>Maltschvirus maltsch</taxon>
    </lineage>
</organism>
<keyword evidence="1" id="KW-1133">Transmembrane helix</keyword>
<evidence type="ECO:0000256" key="1">
    <source>
        <dbReference type="SAM" id="Phobius"/>
    </source>
</evidence>
<dbReference type="EMBL" id="LR797148">
    <property type="protein sequence ID" value="CAB4190653.1"/>
    <property type="molecule type" value="Genomic_DNA"/>
</dbReference>
<protein>
    <submittedName>
        <fullName evidence="2">Uncharacterized protein</fullName>
    </submittedName>
</protein>
<gene>
    <name evidence="2" type="ORF">UFOVP1196_83</name>
</gene>